<protein>
    <recommendedName>
        <fullName evidence="4">PepSY domain-containing protein</fullName>
    </recommendedName>
</protein>
<organism evidence="2 3">
    <name type="scientific">Sphingomonas longa</name>
    <dbReference type="NCBI Taxonomy" id="2778730"/>
    <lineage>
        <taxon>Bacteria</taxon>
        <taxon>Pseudomonadati</taxon>
        <taxon>Pseudomonadota</taxon>
        <taxon>Alphaproteobacteria</taxon>
        <taxon>Sphingomonadales</taxon>
        <taxon>Sphingomonadaceae</taxon>
        <taxon>Sphingomonas</taxon>
    </lineage>
</organism>
<comment type="caution">
    <text evidence="2">The sequence shown here is derived from an EMBL/GenBank/DDBJ whole genome shotgun (WGS) entry which is preliminary data.</text>
</comment>
<evidence type="ECO:0000313" key="3">
    <source>
        <dbReference type="Proteomes" id="UP000763641"/>
    </source>
</evidence>
<keyword evidence="3" id="KW-1185">Reference proteome</keyword>
<accession>A0ABS2D3I9</accession>
<feature type="signal peptide" evidence="1">
    <location>
        <begin position="1"/>
        <end position="19"/>
    </location>
</feature>
<name>A0ABS2D3I9_9SPHN</name>
<evidence type="ECO:0000256" key="1">
    <source>
        <dbReference type="SAM" id="SignalP"/>
    </source>
</evidence>
<gene>
    <name evidence="2" type="ORF">ILT43_03820</name>
</gene>
<evidence type="ECO:0000313" key="2">
    <source>
        <dbReference type="EMBL" id="MBM6575485.1"/>
    </source>
</evidence>
<proteinExistence type="predicted"/>
<keyword evidence="1" id="KW-0732">Signal</keyword>
<sequence length="109" mass="11653">MKMPVALMILVLAAPLAAASPVPALAPAAVPGGQRGDQMKAFDGRRTGKLMPLREIERRVVPTMPGAQYLGFEFDGGSSVYTLKFLRDGRVIWVDVDGRSGQVIGRTGK</sequence>
<dbReference type="Proteomes" id="UP000763641">
    <property type="component" value="Unassembled WGS sequence"/>
</dbReference>
<feature type="chain" id="PRO_5046580827" description="PepSY domain-containing protein" evidence="1">
    <location>
        <begin position="20"/>
        <end position="109"/>
    </location>
</feature>
<reference evidence="2 3" key="1">
    <citation type="submission" date="2020-12" db="EMBL/GenBank/DDBJ databases">
        <title>Sphingomonas sp.</title>
        <authorList>
            <person name="Kim M.K."/>
        </authorList>
    </citation>
    <scope>NUCLEOTIDE SEQUENCE [LARGE SCALE GENOMIC DNA]</scope>
    <source>
        <strain evidence="2 3">BT552</strain>
    </source>
</reference>
<evidence type="ECO:0008006" key="4">
    <source>
        <dbReference type="Google" id="ProtNLM"/>
    </source>
</evidence>
<dbReference type="RefSeq" id="WP_204195017.1">
    <property type="nucleotide sequence ID" value="NZ_JAFEMC010000001.1"/>
</dbReference>
<dbReference type="EMBL" id="JAFEMC010000001">
    <property type="protein sequence ID" value="MBM6575485.1"/>
    <property type="molecule type" value="Genomic_DNA"/>
</dbReference>